<evidence type="ECO:0000313" key="2">
    <source>
        <dbReference type="Proteomes" id="UP000199337"/>
    </source>
</evidence>
<keyword evidence="2" id="KW-1185">Reference proteome</keyword>
<name>A0A1I2P942_9FIRM</name>
<sequence length="75" mass="8909">MPIALHSKIGGFFSYFDDNEYHYHQMFTKMVYNAFLRCYLKAPPIIGGGKLKLQQNNLRSLLLKEVIYINYRRGY</sequence>
<dbReference type="EMBL" id="FOOX01000002">
    <property type="protein sequence ID" value="SFG10467.1"/>
    <property type="molecule type" value="Genomic_DNA"/>
</dbReference>
<evidence type="ECO:0000313" key="1">
    <source>
        <dbReference type="EMBL" id="SFG10467.1"/>
    </source>
</evidence>
<gene>
    <name evidence="1" type="ORF">SAMN05660649_00689</name>
</gene>
<dbReference type="Proteomes" id="UP000199337">
    <property type="component" value="Unassembled WGS sequence"/>
</dbReference>
<dbReference type="STRING" id="341036.SAMN05660649_00689"/>
<reference evidence="2" key="1">
    <citation type="submission" date="2016-10" db="EMBL/GenBank/DDBJ databases">
        <authorList>
            <person name="Varghese N."/>
            <person name="Submissions S."/>
        </authorList>
    </citation>
    <scope>NUCLEOTIDE SEQUENCE [LARGE SCALE GENOMIC DNA]</scope>
    <source>
        <strain evidence="2">DSM 17038</strain>
    </source>
</reference>
<proteinExistence type="predicted"/>
<accession>A0A1I2P942</accession>
<organism evidence="1 2">
    <name type="scientific">Desulfotruncus arcticus DSM 17038</name>
    <dbReference type="NCBI Taxonomy" id="1121424"/>
    <lineage>
        <taxon>Bacteria</taxon>
        <taxon>Bacillati</taxon>
        <taxon>Bacillota</taxon>
        <taxon>Clostridia</taxon>
        <taxon>Eubacteriales</taxon>
        <taxon>Desulfallaceae</taxon>
        <taxon>Desulfotruncus</taxon>
    </lineage>
</organism>
<protein>
    <submittedName>
        <fullName evidence="1">Uncharacterized protein</fullName>
    </submittedName>
</protein>
<dbReference type="AlphaFoldDB" id="A0A1I2P942"/>